<dbReference type="AlphaFoldDB" id="A0A195BEG6"/>
<feature type="signal peptide" evidence="1">
    <location>
        <begin position="1"/>
        <end position="16"/>
    </location>
</feature>
<sequence length="219" mass="25571">MRAVLLTLLLQGVVRRYHMAIRMRNTQVKELHLFKKLLADQISLLEYFKFPTNTTIDYSSNKISEQEKKMSKLLKAPLDDSSLRNRVPGALDKISSPFPRERTVSSSPCPSQHDSFILVSVLFLDTGVLNLTLHLRRPPSVYFHSFHTVDEARRRRKRNSEGELSRRRVSAWLDLCLRGWTEKRIEHERNRESRRVTTHYSRSGGGRIWLAMDSIPSRE</sequence>
<dbReference type="EMBL" id="KQ976511">
    <property type="protein sequence ID" value="KYM82604.1"/>
    <property type="molecule type" value="Genomic_DNA"/>
</dbReference>
<dbReference type="Proteomes" id="UP000078540">
    <property type="component" value="Unassembled WGS sequence"/>
</dbReference>
<organism evidence="2 3">
    <name type="scientific">Atta colombica</name>
    <dbReference type="NCBI Taxonomy" id="520822"/>
    <lineage>
        <taxon>Eukaryota</taxon>
        <taxon>Metazoa</taxon>
        <taxon>Ecdysozoa</taxon>
        <taxon>Arthropoda</taxon>
        <taxon>Hexapoda</taxon>
        <taxon>Insecta</taxon>
        <taxon>Pterygota</taxon>
        <taxon>Neoptera</taxon>
        <taxon>Endopterygota</taxon>
        <taxon>Hymenoptera</taxon>
        <taxon>Apocrita</taxon>
        <taxon>Aculeata</taxon>
        <taxon>Formicoidea</taxon>
        <taxon>Formicidae</taxon>
        <taxon>Myrmicinae</taxon>
        <taxon>Atta</taxon>
    </lineage>
</organism>
<evidence type="ECO:0000313" key="2">
    <source>
        <dbReference type="EMBL" id="KYM82604.1"/>
    </source>
</evidence>
<protein>
    <submittedName>
        <fullName evidence="2">Uncharacterized protein</fullName>
    </submittedName>
</protein>
<proteinExistence type="predicted"/>
<keyword evidence="3" id="KW-1185">Reference proteome</keyword>
<accession>A0A195BEG6</accession>
<keyword evidence="1" id="KW-0732">Signal</keyword>
<name>A0A195BEG6_9HYME</name>
<evidence type="ECO:0000313" key="3">
    <source>
        <dbReference type="Proteomes" id="UP000078540"/>
    </source>
</evidence>
<gene>
    <name evidence="2" type="ORF">ALC53_07095</name>
</gene>
<evidence type="ECO:0000256" key="1">
    <source>
        <dbReference type="SAM" id="SignalP"/>
    </source>
</evidence>
<reference evidence="2 3" key="1">
    <citation type="submission" date="2015-09" db="EMBL/GenBank/DDBJ databases">
        <title>Atta colombica WGS genome.</title>
        <authorList>
            <person name="Nygaard S."/>
            <person name="Hu H."/>
            <person name="Boomsma J."/>
            <person name="Zhang G."/>
        </authorList>
    </citation>
    <scope>NUCLEOTIDE SEQUENCE [LARGE SCALE GENOMIC DNA]</scope>
    <source>
        <strain evidence="2">Treedump-2</strain>
        <tissue evidence="2">Whole body</tissue>
    </source>
</reference>
<feature type="chain" id="PRO_5008269421" evidence="1">
    <location>
        <begin position="17"/>
        <end position="219"/>
    </location>
</feature>